<gene>
    <name evidence="1" type="ORF">EDB95_0409</name>
</gene>
<dbReference type="Proteomes" id="UP000294498">
    <property type="component" value="Unassembled WGS sequence"/>
</dbReference>
<comment type="caution">
    <text evidence="1">The sequence shown here is derived from an EMBL/GenBank/DDBJ whole genome shotgun (WGS) entry which is preliminary data.</text>
</comment>
<dbReference type="RefSeq" id="WP_133990065.1">
    <property type="nucleotide sequence ID" value="NZ_SODV01000001.1"/>
</dbReference>
<reference evidence="1 2" key="1">
    <citation type="submission" date="2019-03" db="EMBL/GenBank/DDBJ databases">
        <title>Genomic Encyclopedia of Type Strains, Phase IV (KMG-IV): sequencing the most valuable type-strain genomes for metagenomic binning, comparative biology and taxonomic classification.</title>
        <authorList>
            <person name="Goeker M."/>
        </authorList>
    </citation>
    <scope>NUCLEOTIDE SEQUENCE [LARGE SCALE GENOMIC DNA]</scope>
    <source>
        <strain evidence="1 2">DSM 100059</strain>
    </source>
</reference>
<evidence type="ECO:0000313" key="2">
    <source>
        <dbReference type="Proteomes" id="UP000294498"/>
    </source>
</evidence>
<protein>
    <submittedName>
        <fullName evidence="1">Uncharacterized protein</fullName>
    </submittedName>
</protein>
<dbReference type="AlphaFoldDB" id="A0A4R8DN09"/>
<organism evidence="1 2">
    <name type="scientific">Dinghuibacter silviterrae</name>
    <dbReference type="NCBI Taxonomy" id="1539049"/>
    <lineage>
        <taxon>Bacteria</taxon>
        <taxon>Pseudomonadati</taxon>
        <taxon>Bacteroidota</taxon>
        <taxon>Chitinophagia</taxon>
        <taxon>Chitinophagales</taxon>
        <taxon>Chitinophagaceae</taxon>
        <taxon>Dinghuibacter</taxon>
    </lineage>
</organism>
<name>A0A4R8DN09_9BACT</name>
<sequence length="80" mass="9000">MENKPLEESLPSEALAALNTFLKAVPVDRLSKNLRNLFLSHVYHELDTPSVDLEESIVDLQSLFNFLDALEPISKDSSFP</sequence>
<evidence type="ECO:0000313" key="1">
    <source>
        <dbReference type="EMBL" id="TDW99399.1"/>
    </source>
</evidence>
<proteinExistence type="predicted"/>
<dbReference type="EMBL" id="SODV01000001">
    <property type="protein sequence ID" value="TDW99399.1"/>
    <property type="molecule type" value="Genomic_DNA"/>
</dbReference>
<keyword evidence="2" id="KW-1185">Reference proteome</keyword>
<accession>A0A4R8DN09</accession>